<dbReference type="EMBL" id="BK032666">
    <property type="protein sequence ID" value="DAF53870.1"/>
    <property type="molecule type" value="Genomic_DNA"/>
</dbReference>
<dbReference type="Gene3D" id="1.10.246.150">
    <property type="match status" value="1"/>
</dbReference>
<evidence type="ECO:0000313" key="1">
    <source>
        <dbReference type="EMBL" id="DAF53870.1"/>
    </source>
</evidence>
<dbReference type="Pfam" id="PF05135">
    <property type="entry name" value="Phage_connect_1"/>
    <property type="match status" value="1"/>
</dbReference>
<organism evidence="1">
    <name type="scientific">Myoviridae sp. ct2Qy24</name>
    <dbReference type="NCBI Taxonomy" id="2827656"/>
    <lineage>
        <taxon>Viruses</taxon>
        <taxon>Duplodnaviria</taxon>
        <taxon>Heunggongvirae</taxon>
        <taxon>Uroviricota</taxon>
        <taxon>Caudoviricetes</taxon>
    </lineage>
</organism>
<accession>A0A8S5SSD5</accession>
<name>A0A8S5SSD5_9CAUD</name>
<dbReference type="InterPro" id="IPR021146">
    <property type="entry name" value="Phage_gp6-like_head-tail"/>
</dbReference>
<sequence length="107" mass="12160">MDNIEKLQVLTGEKDGVILTVLLEDAEQFVLSYTNRTRMIPQLDKTVRELALIAYNRLGTEGESSRNAAGESYSFDNAPKQIYDILNRYRLARVGGRVYETETEPTD</sequence>
<dbReference type="CDD" id="cd08055">
    <property type="entry name" value="gp15"/>
    <property type="match status" value="1"/>
</dbReference>
<protein>
    <submittedName>
        <fullName evidence="1">Head Tail Connector Protein</fullName>
    </submittedName>
</protein>
<dbReference type="InterPro" id="IPR053746">
    <property type="entry name" value="Viral_HT_Connector_Assembly"/>
</dbReference>
<proteinExistence type="predicted"/>
<reference evidence="1" key="1">
    <citation type="journal article" date="2021" name="Proc. Natl. Acad. Sci. U.S.A.">
        <title>A Catalog of Tens of Thousands of Viruses from Human Metagenomes Reveals Hidden Associations with Chronic Diseases.</title>
        <authorList>
            <person name="Tisza M.J."/>
            <person name="Buck C.B."/>
        </authorList>
    </citation>
    <scope>NUCLEOTIDE SEQUENCE</scope>
    <source>
        <strain evidence="1">Ct2Qy24</strain>
    </source>
</reference>